<dbReference type="SUPFAM" id="SSF53448">
    <property type="entry name" value="Nucleotide-diphospho-sugar transferases"/>
    <property type="match status" value="1"/>
</dbReference>
<reference evidence="14 15" key="2">
    <citation type="submission" date="2018-03" db="EMBL/GenBank/DDBJ databases">
        <title>The comparative genomics of Bifidobacterium callitrichos reflects dietary carbohydrate utilization within the common marmoset gut.</title>
        <authorList>
            <person name="Rani A."/>
        </authorList>
    </citation>
    <scope>NUCLEOTIDE SEQUENCE [LARGE SCALE GENOMIC DNA]</scope>
    <source>
        <strain evidence="14 15">UMA51805</strain>
    </source>
</reference>
<evidence type="ECO:0000313" key="15">
    <source>
        <dbReference type="Proteomes" id="UP000240228"/>
    </source>
</evidence>
<comment type="caution">
    <text evidence="14">The sequence shown here is derived from an EMBL/GenBank/DDBJ whole genome shotgun (WGS) entry which is preliminary data.</text>
</comment>
<proteinExistence type="inferred from homology"/>
<gene>
    <name evidence="14" type="ORF">CPA40_02290</name>
</gene>
<keyword evidence="5" id="KW-0328">Glycosyltransferase</keyword>
<comment type="subcellular location">
    <subcellularLocation>
        <location evidence="1">Endoplasmic reticulum membrane</location>
        <topology evidence="1">Single-pass membrane protein</topology>
    </subcellularLocation>
</comment>
<evidence type="ECO:0000313" key="14">
    <source>
        <dbReference type="EMBL" id="PST47165.1"/>
    </source>
</evidence>
<evidence type="ECO:0000256" key="12">
    <source>
        <dbReference type="ARBA" id="ARBA00045097"/>
    </source>
</evidence>
<dbReference type="PANTHER" id="PTHR10859:SF91">
    <property type="entry name" value="DOLICHYL-PHOSPHATE BETA-GLUCOSYLTRANSFERASE"/>
    <property type="match status" value="1"/>
</dbReference>
<keyword evidence="8" id="KW-0256">Endoplasmic reticulum</keyword>
<organism evidence="14 15">
    <name type="scientific">Bifidobacterium callitrichos</name>
    <dbReference type="NCBI Taxonomy" id="762209"/>
    <lineage>
        <taxon>Bacteria</taxon>
        <taxon>Bacillati</taxon>
        <taxon>Actinomycetota</taxon>
        <taxon>Actinomycetes</taxon>
        <taxon>Bifidobacteriales</taxon>
        <taxon>Bifidobacteriaceae</taxon>
        <taxon>Bifidobacterium</taxon>
    </lineage>
</organism>
<dbReference type="GO" id="GO:0006487">
    <property type="term" value="P:protein N-linked glycosylation"/>
    <property type="evidence" value="ECO:0007669"/>
    <property type="project" value="TreeGrafter"/>
</dbReference>
<dbReference type="GO" id="GO:0004581">
    <property type="term" value="F:dolichyl-phosphate beta-glucosyltransferase activity"/>
    <property type="evidence" value="ECO:0007669"/>
    <property type="project" value="UniProtKB-EC"/>
</dbReference>
<keyword evidence="15" id="KW-1185">Reference proteome</keyword>
<comment type="pathway">
    <text evidence="2">Protein modification; protein glycosylation.</text>
</comment>
<evidence type="ECO:0000259" key="13">
    <source>
        <dbReference type="Pfam" id="PF00535"/>
    </source>
</evidence>
<protein>
    <recommendedName>
        <fullName evidence="4">dolichyl-phosphate beta-glucosyltransferase</fullName>
        <ecNumber evidence="4">2.4.1.117</ecNumber>
    </recommendedName>
</protein>
<evidence type="ECO:0000256" key="3">
    <source>
        <dbReference type="ARBA" id="ARBA00006739"/>
    </source>
</evidence>
<evidence type="ECO:0000256" key="9">
    <source>
        <dbReference type="ARBA" id="ARBA00022968"/>
    </source>
</evidence>
<evidence type="ECO:0000256" key="4">
    <source>
        <dbReference type="ARBA" id="ARBA00012583"/>
    </source>
</evidence>
<evidence type="ECO:0000256" key="5">
    <source>
        <dbReference type="ARBA" id="ARBA00022676"/>
    </source>
</evidence>
<dbReference type="InterPro" id="IPR035518">
    <property type="entry name" value="DPG_synthase"/>
</dbReference>
<dbReference type="InterPro" id="IPR001173">
    <property type="entry name" value="Glyco_trans_2-like"/>
</dbReference>
<comment type="catalytic activity">
    <reaction evidence="12">
        <text>a di-trans,poly-cis-dolichyl phosphate + UDP-alpha-D-glucose = a di-trans,poly-cis-dolichyl beta-D-glucosyl phosphate + UDP</text>
        <dbReference type="Rhea" id="RHEA:15401"/>
        <dbReference type="Rhea" id="RHEA-COMP:19498"/>
        <dbReference type="Rhea" id="RHEA-COMP:19502"/>
        <dbReference type="ChEBI" id="CHEBI:57525"/>
        <dbReference type="ChEBI" id="CHEBI:57683"/>
        <dbReference type="ChEBI" id="CHEBI:58223"/>
        <dbReference type="ChEBI" id="CHEBI:58885"/>
        <dbReference type="EC" id="2.4.1.117"/>
    </reaction>
    <physiologicalReaction direction="left-to-right" evidence="12">
        <dbReference type="Rhea" id="RHEA:15402"/>
    </physiologicalReaction>
</comment>
<dbReference type="EC" id="2.4.1.117" evidence="4"/>
<dbReference type="Proteomes" id="UP000240228">
    <property type="component" value="Unassembled WGS sequence"/>
</dbReference>
<dbReference type="RefSeq" id="WP_107043556.1">
    <property type="nucleotide sequence ID" value="NZ_NWTX01000002.1"/>
</dbReference>
<dbReference type="PANTHER" id="PTHR10859">
    <property type="entry name" value="GLYCOSYL TRANSFERASE"/>
    <property type="match status" value="1"/>
</dbReference>
<accession>A0A2T3GCF1</accession>
<keyword evidence="11" id="KW-0472">Membrane</keyword>
<dbReference type="Pfam" id="PF00535">
    <property type="entry name" value="Glycos_transf_2"/>
    <property type="match status" value="1"/>
</dbReference>
<evidence type="ECO:0000256" key="11">
    <source>
        <dbReference type="ARBA" id="ARBA00023136"/>
    </source>
</evidence>
<dbReference type="CDD" id="cd04188">
    <property type="entry name" value="DPG_synthase"/>
    <property type="match status" value="1"/>
</dbReference>
<evidence type="ECO:0000256" key="1">
    <source>
        <dbReference type="ARBA" id="ARBA00004389"/>
    </source>
</evidence>
<dbReference type="InterPro" id="IPR029044">
    <property type="entry name" value="Nucleotide-diphossugar_trans"/>
</dbReference>
<name>A0A2T3GCF1_9BIFI</name>
<evidence type="ECO:0000256" key="7">
    <source>
        <dbReference type="ARBA" id="ARBA00022692"/>
    </source>
</evidence>
<evidence type="ECO:0000256" key="2">
    <source>
        <dbReference type="ARBA" id="ARBA00004922"/>
    </source>
</evidence>
<keyword evidence="10" id="KW-1133">Transmembrane helix</keyword>
<keyword evidence="6 14" id="KW-0808">Transferase</keyword>
<dbReference type="EMBL" id="NWTX01000002">
    <property type="protein sequence ID" value="PST47165.1"/>
    <property type="molecule type" value="Genomic_DNA"/>
</dbReference>
<feature type="domain" description="Glycosyltransferase 2-like" evidence="13">
    <location>
        <begin position="78"/>
        <end position="249"/>
    </location>
</feature>
<keyword evidence="9" id="KW-0735">Signal-anchor</keyword>
<evidence type="ECO:0000256" key="10">
    <source>
        <dbReference type="ARBA" id="ARBA00022989"/>
    </source>
</evidence>
<dbReference type="Gene3D" id="3.90.550.10">
    <property type="entry name" value="Spore Coat Polysaccharide Biosynthesis Protein SpsA, Chain A"/>
    <property type="match status" value="1"/>
</dbReference>
<evidence type="ECO:0000256" key="6">
    <source>
        <dbReference type="ARBA" id="ARBA00022679"/>
    </source>
</evidence>
<sequence length="319" mass="34757">MSTAITTPAAATPQPKLTDDACRIASNTESTYGSTGLTGLTGLTGSTGSTGMAGTAYGAPRTGIVERVGESRPVDADIVIPVYNEQEQLAESVLTLMNHLASSQIEGWAYTWQIVIADNASTDDTWAIASRLASQYPGRVRAVRIARKGRGRALKLAWGESRAKVVAYMDVDLSTDIHQTGTLVGTLVYGFADVAFGCRLFDDSEVTRSAKREFISRTYNGMLRMLLGASFHDAQCGFKAMTASAARHLLPYIQDDEWFFDTEMLLLAQATGMRMYVFPVRWVEDPGSTVNIPDTVRKDLKGMWRMNGTLNRMRVAATA</sequence>
<comment type="similarity">
    <text evidence="3">Belongs to the glycosyltransferase 2 family.</text>
</comment>
<reference evidence="15" key="1">
    <citation type="submission" date="2017-09" db="EMBL/GenBank/DDBJ databases">
        <authorList>
            <person name="Sela D.A."/>
            <person name="Albert K."/>
        </authorList>
    </citation>
    <scope>NUCLEOTIDE SEQUENCE [LARGE SCALE GENOMIC DNA]</scope>
    <source>
        <strain evidence="15">UMA51805</strain>
    </source>
</reference>
<evidence type="ECO:0000256" key="8">
    <source>
        <dbReference type="ARBA" id="ARBA00022824"/>
    </source>
</evidence>
<dbReference type="AlphaFoldDB" id="A0A2T3GCF1"/>
<keyword evidence="7" id="KW-0812">Transmembrane</keyword>